<dbReference type="InterPro" id="IPR036259">
    <property type="entry name" value="MFS_trans_sf"/>
</dbReference>
<dbReference type="AlphaFoldDB" id="C4FP46"/>
<protein>
    <submittedName>
        <fullName evidence="8">Transporter, major facilitator family protein</fullName>
    </submittedName>
</protein>
<name>C4FP46_9FIRM</name>
<dbReference type="PANTHER" id="PTHR23514">
    <property type="entry name" value="BYPASS OF STOP CODON PROTEIN 6"/>
    <property type="match status" value="1"/>
</dbReference>
<feature type="transmembrane region" description="Helical" evidence="6">
    <location>
        <begin position="331"/>
        <end position="351"/>
    </location>
</feature>
<evidence type="ECO:0000256" key="1">
    <source>
        <dbReference type="ARBA" id="ARBA00004651"/>
    </source>
</evidence>
<keyword evidence="4 6" id="KW-1133">Transmembrane helix</keyword>
<feature type="domain" description="Major facilitator superfamily (MFS) profile" evidence="7">
    <location>
        <begin position="41"/>
        <end position="420"/>
    </location>
</feature>
<proteinExistence type="predicted"/>
<gene>
    <name evidence="8" type="ORF">VEIDISOL_00669</name>
</gene>
<feature type="transmembrane region" description="Helical" evidence="6">
    <location>
        <begin position="278"/>
        <end position="295"/>
    </location>
</feature>
<feature type="transmembrane region" description="Helical" evidence="6">
    <location>
        <begin position="77"/>
        <end position="95"/>
    </location>
</feature>
<dbReference type="EMBL" id="ACIK02000007">
    <property type="protein sequence ID" value="EEP65866.1"/>
    <property type="molecule type" value="Genomic_DNA"/>
</dbReference>
<evidence type="ECO:0000256" key="4">
    <source>
        <dbReference type="ARBA" id="ARBA00022989"/>
    </source>
</evidence>
<feature type="transmembrane region" description="Helical" evidence="6">
    <location>
        <begin position="107"/>
        <end position="129"/>
    </location>
</feature>
<dbReference type="Gene3D" id="1.20.1250.20">
    <property type="entry name" value="MFS general substrate transporter like domains"/>
    <property type="match status" value="2"/>
</dbReference>
<dbReference type="CDD" id="cd17393">
    <property type="entry name" value="MFS_MosC_like"/>
    <property type="match status" value="1"/>
</dbReference>
<feature type="transmembrane region" description="Helical" evidence="6">
    <location>
        <begin position="307"/>
        <end position="325"/>
    </location>
</feature>
<feature type="transmembrane region" description="Helical" evidence="6">
    <location>
        <begin position="391"/>
        <end position="413"/>
    </location>
</feature>
<dbReference type="Pfam" id="PF07690">
    <property type="entry name" value="MFS_1"/>
    <property type="match status" value="1"/>
</dbReference>
<evidence type="ECO:0000256" key="3">
    <source>
        <dbReference type="ARBA" id="ARBA00022692"/>
    </source>
</evidence>
<feature type="transmembrane region" description="Helical" evidence="6">
    <location>
        <begin position="363"/>
        <end position="385"/>
    </location>
</feature>
<keyword evidence="9" id="KW-1185">Reference proteome</keyword>
<accession>C4FP46</accession>
<dbReference type="HOGENOM" id="CLU_035309_1_0_9"/>
<dbReference type="eggNOG" id="COG0738">
    <property type="taxonomic scope" value="Bacteria"/>
</dbReference>
<dbReference type="Proteomes" id="UP000003529">
    <property type="component" value="Unassembled WGS sequence"/>
</dbReference>
<sequence length="424" mass="44738">MVSCNDASFSALRIKRAFLRRTVLEARKDVMSNQVSISTANIRGAFGGFFIPGMYTALWAGFVPYLKAKLSIGEDVLGSMILVLGVGSCLSMAIAGKLVETFGCKKVVLLASFIGMLSLAVVTMCSTIATTTAALFFFGIGVGLSGASANLQAILTEKVSKKHLMGAYHGGWSLGGFAGAGVLLVLLKLLSLPVNESIWGLLIVLFIAMVVISQFMLTFGSDPNAKVVKKSKSPLSFHPIAIIFGLLSFVSYLVEGAVGDWSALYLFEDKGIVIEEAVMGVMLFNGTMCIGRLLGNTIGKHLTSKQVVVGGYLLGAIAMGLIVFLPGYGSMYTYLLLGISLAMVVPNLFSAMGEQNVIPMTQAVATSTMLGYMGILMGPALIGFIAHGTSLTVAFIVLTILLVVSAGTGKYAYMLMEKSKEAEA</sequence>
<organism evidence="8 9">
    <name type="scientific">Veillonella dispar ATCC 17748</name>
    <dbReference type="NCBI Taxonomy" id="546273"/>
    <lineage>
        <taxon>Bacteria</taxon>
        <taxon>Bacillati</taxon>
        <taxon>Bacillota</taxon>
        <taxon>Negativicutes</taxon>
        <taxon>Veillonellales</taxon>
        <taxon>Veillonellaceae</taxon>
        <taxon>Veillonella</taxon>
    </lineage>
</organism>
<keyword evidence="5 6" id="KW-0472">Membrane</keyword>
<evidence type="ECO:0000256" key="2">
    <source>
        <dbReference type="ARBA" id="ARBA00022448"/>
    </source>
</evidence>
<dbReference type="InterPro" id="IPR020846">
    <property type="entry name" value="MFS_dom"/>
</dbReference>
<comment type="caution">
    <text evidence="8">The sequence shown here is derived from an EMBL/GenBank/DDBJ whole genome shotgun (WGS) entry which is preliminary data.</text>
</comment>
<keyword evidence="3 6" id="KW-0812">Transmembrane</keyword>
<keyword evidence="2" id="KW-0813">Transport</keyword>
<dbReference type="InterPro" id="IPR051788">
    <property type="entry name" value="MFS_Transporter"/>
</dbReference>
<evidence type="ECO:0000256" key="6">
    <source>
        <dbReference type="SAM" id="Phobius"/>
    </source>
</evidence>
<comment type="subcellular location">
    <subcellularLocation>
        <location evidence="1">Cell membrane</location>
        <topology evidence="1">Multi-pass membrane protein</topology>
    </subcellularLocation>
</comment>
<dbReference type="PROSITE" id="PS50850">
    <property type="entry name" value="MFS"/>
    <property type="match status" value="1"/>
</dbReference>
<evidence type="ECO:0000259" key="7">
    <source>
        <dbReference type="PROSITE" id="PS50850"/>
    </source>
</evidence>
<dbReference type="GO" id="GO:0022857">
    <property type="term" value="F:transmembrane transporter activity"/>
    <property type="evidence" value="ECO:0007669"/>
    <property type="project" value="InterPro"/>
</dbReference>
<dbReference type="SUPFAM" id="SSF103473">
    <property type="entry name" value="MFS general substrate transporter"/>
    <property type="match status" value="1"/>
</dbReference>
<feature type="transmembrane region" description="Helical" evidence="6">
    <location>
        <begin position="240"/>
        <end position="258"/>
    </location>
</feature>
<reference evidence="8" key="1">
    <citation type="submission" date="2009-04" db="EMBL/GenBank/DDBJ databases">
        <authorList>
            <person name="Weinstock G."/>
            <person name="Sodergren E."/>
            <person name="Clifton S."/>
            <person name="Fulton L."/>
            <person name="Fulton B."/>
            <person name="Courtney L."/>
            <person name="Fronick C."/>
            <person name="Harrison M."/>
            <person name="Strong C."/>
            <person name="Farmer C."/>
            <person name="Delahaunty K."/>
            <person name="Markovic C."/>
            <person name="Hall O."/>
            <person name="Minx P."/>
            <person name="Tomlinson C."/>
            <person name="Mitreva M."/>
            <person name="Nelson J."/>
            <person name="Hou S."/>
            <person name="Wollam A."/>
            <person name="Pepin K.H."/>
            <person name="Johnson M."/>
            <person name="Bhonagiri V."/>
            <person name="Nash W.E."/>
            <person name="Warren W."/>
            <person name="Chinwalla A."/>
            <person name="Mardis E.R."/>
            <person name="Wilson R.K."/>
        </authorList>
    </citation>
    <scope>NUCLEOTIDE SEQUENCE [LARGE SCALE GENOMIC DNA]</scope>
    <source>
        <strain evidence="8">ATCC 17748</strain>
    </source>
</reference>
<dbReference type="PANTHER" id="PTHR23514:SF13">
    <property type="entry name" value="INNER MEMBRANE PROTEIN YBJJ"/>
    <property type="match status" value="1"/>
</dbReference>
<feature type="transmembrane region" description="Helical" evidence="6">
    <location>
        <begin position="44"/>
        <end position="65"/>
    </location>
</feature>
<feature type="transmembrane region" description="Helical" evidence="6">
    <location>
        <begin position="167"/>
        <end position="186"/>
    </location>
</feature>
<feature type="transmembrane region" description="Helical" evidence="6">
    <location>
        <begin position="198"/>
        <end position="219"/>
    </location>
</feature>
<evidence type="ECO:0000256" key="5">
    <source>
        <dbReference type="ARBA" id="ARBA00023136"/>
    </source>
</evidence>
<dbReference type="InterPro" id="IPR011701">
    <property type="entry name" value="MFS"/>
</dbReference>
<dbReference type="GO" id="GO:0005886">
    <property type="term" value="C:plasma membrane"/>
    <property type="evidence" value="ECO:0007669"/>
    <property type="project" value="UniProtKB-SubCell"/>
</dbReference>
<feature type="transmembrane region" description="Helical" evidence="6">
    <location>
        <begin position="135"/>
        <end position="155"/>
    </location>
</feature>
<evidence type="ECO:0000313" key="9">
    <source>
        <dbReference type="Proteomes" id="UP000003529"/>
    </source>
</evidence>
<evidence type="ECO:0000313" key="8">
    <source>
        <dbReference type="EMBL" id="EEP65866.1"/>
    </source>
</evidence>